<accession>A0A1S8S9C2</accession>
<keyword evidence="7" id="KW-0233">DNA recombination</keyword>
<evidence type="ECO:0000313" key="14">
    <source>
        <dbReference type="Proteomes" id="UP000190973"/>
    </source>
</evidence>
<sequence length="329" mass="38050">MKYDIQVLKNNNLPESLVDFLNYLETIKSTSINTIDGYRIDLTIFFRFMMIYKGKVNSDSVEFEDIDISVIDDEFLRGIKLRDLYAFLSFTEKYRDNSSYARARKVATLKSFFKFLFGKAKVITENPALELESPKINKRHPVYLTLNQSIHLLESLNKNDKNYSRDYCILMFFLNCGMRLSELCSIQIDKIRDDTLTIIGKGNKERTVYLNDACLKALANYLNVRDDSKALPDNKKFLFLSSRNVPINKRTVEIMIKKHITNAGLTDDKYTPHKLRHTAATLMYKYGNVDIRSLQSILGHTNISTTQIYTHVDDDSLRDAVKSNPLSKL</sequence>
<dbReference type="GO" id="GO:0005737">
    <property type="term" value="C:cytoplasm"/>
    <property type="evidence" value="ECO:0007669"/>
    <property type="project" value="UniProtKB-SubCell"/>
</dbReference>
<evidence type="ECO:0000256" key="5">
    <source>
        <dbReference type="ARBA" id="ARBA00022908"/>
    </source>
</evidence>
<gene>
    <name evidence="13" type="primary">xerD_1</name>
    <name evidence="13" type="ORF">CLBCK_08130</name>
    <name evidence="12" type="ORF">HF849_11865</name>
</gene>
<dbReference type="RefSeq" id="WP_017211609.1">
    <property type="nucleotide sequence ID" value="NZ_JABAGD010000019.1"/>
</dbReference>
<dbReference type="Gene3D" id="1.10.443.10">
    <property type="entry name" value="Intergrase catalytic core"/>
    <property type="match status" value="1"/>
</dbReference>
<dbReference type="GO" id="GO:0003677">
    <property type="term" value="F:DNA binding"/>
    <property type="evidence" value="ECO:0007669"/>
    <property type="project" value="UniProtKB-UniRule"/>
</dbReference>
<feature type="domain" description="Tyr recombinase" evidence="10">
    <location>
        <begin position="139"/>
        <end position="322"/>
    </location>
</feature>
<reference evidence="12 15" key="2">
    <citation type="submission" date="2020-04" db="EMBL/GenBank/DDBJ databases">
        <authorList>
            <person name="Hitch T.C.A."/>
            <person name="Wylensek D."/>
            <person name="Clavel T."/>
        </authorList>
    </citation>
    <scope>NUCLEOTIDE SEQUENCE [LARGE SCALE GENOMIC DNA]</scope>
    <source>
        <strain evidence="12 15">WB01_NA02</strain>
    </source>
</reference>
<keyword evidence="4" id="KW-0159">Chromosome partition</keyword>
<evidence type="ECO:0000256" key="1">
    <source>
        <dbReference type="ARBA" id="ARBA00004496"/>
    </source>
</evidence>
<dbReference type="InterPro" id="IPR013762">
    <property type="entry name" value="Integrase-like_cat_sf"/>
</dbReference>
<keyword evidence="8" id="KW-0131">Cell cycle</keyword>
<proteinExistence type="predicted"/>
<dbReference type="GO" id="GO:0051301">
    <property type="term" value="P:cell division"/>
    <property type="evidence" value="ECO:0007669"/>
    <property type="project" value="UniProtKB-KW"/>
</dbReference>
<dbReference type="InterPro" id="IPR011010">
    <property type="entry name" value="DNA_brk_join_enz"/>
</dbReference>
<evidence type="ECO:0000313" key="15">
    <source>
        <dbReference type="Proteomes" id="UP000587880"/>
    </source>
</evidence>
<organism evidence="13 14">
    <name type="scientific">Clostridium beijerinckii</name>
    <name type="common">Clostridium MP</name>
    <dbReference type="NCBI Taxonomy" id="1520"/>
    <lineage>
        <taxon>Bacteria</taxon>
        <taxon>Bacillati</taxon>
        <taxon>Bacillota</taxon>
        <taxon>Clostridia</taxon>
        <taxon>Eubacteriales</taxon>
        <taxon>Clostridiaceae</taxon>
        <taxon>Clostridium</taxon>
    </lineage>
</organism>
<dbReference type="InterPro" id="IPR044068">
    <property type="entry name" value="CB"/>
</dbReference>
<dbReference type="InterPro" id="IPR050090">
    <property type="entry name" value="Tyrosine_recombinase_XerCD"/>
</dbReference>
<evidence type="ECO:0000256" key="8">
    <source>
        <dbReference type="ARBA" id="ARBA00023306"/>
    </source>
</evidence>
<dbReference type="PROSITE" id="PS51900">
    <property type="entry name" value="CB"/>
    <property type="match status" value="1"/>
</dbReference>
<evidence type="ECO:0000259" key="11">
    <source>
        <dbReference type="PROSITE" id="PS51900"/>
    </source>
</evidence>
<dbReference type="GO" id="GO:0015074">
    <property type="term" value="P:DNA integration"/>
    <property type="evidence" value="ECO:0007669"/>
    <property type="project" value="UniProtKB-KW"/>
</dbReference>
<evidence type="ECO:0000256" key="6">
    <source>
        <dbReference type="ARBA" id="ARBA00023125"/>
    </source>
</evidence>
<evidence type="ECO:0000313" key="13">
    <source>
        <dbReference type="EMBL" id="OOM63678.1"/>
    </source>
</evidence>
<keyword evidence="5" id="KW-0229">DNA integration</keyword>
<evidence type="ECO:0000256" key="7">
    <source>
        <dbReference type="ARBA" id="ARBA00023172"/>
    </source>
</evidence>
<dbReference type="Proteomes" id="UP000190973">
    <property type="component" value="Unassembled WGS sequence"/>
</dbReference>
<comment type="subcellular location">
    <subcellularLocation>
        <location evidence="1">Cytoplasm</location>
    </subcellularLocation>
</comment>
<evidence type="ECO:0000256" key="3">
    <source>
        <dbReference type="ARBA" id="ARBA00022618"/>
    </source>
</evidence>
<dbReference type="Gene3D" id="1.10.150.130">
    <property type="match status" value="1"/>
</dbReference>
<dbReference type="GO" id="GO:0006310">
    <property type="term" value="P:DNA recombination"/>
    <property type="evidence" value="ECO:0007669"/>
    <property type="project" value="UniProtKB-KW"/>
</dbReference>
<dbReference type="PROSITE" id="PS51898">
    <property type="entry name" value="TYR_RECOMBINASE"/>
    <property type="match status" value="1"/>
</dbReference>
<dbReference type="SUPFAM" id="SSF56349">
    <property type="entry name" value="DNA breaking-rejoining enzymes"/>
    <property type="match status" value="1"/>
</dbReference>
<dbReference type="PANTHER" id="PTHR30349:SF77">
    <property type="entry name" value="TYROSINE RECOMBINASE XERC"/>
    <property type="match status" value="1"/>
</dbReference>
<dbReference type="EMBL" id="JABAGD010000019">
    <property type="protein sequence ID" value="NMF05421.1"/>
    <property type="molecule type" value="Genomic_DNA"/>
</dbReference>
<keyword evidence="3" id="KW-0132">Cell division</keyword>
<feature type="domain" description="Core-binding (CB)" evidence="11">
    <location>
        <begin position="11"/>
        <end position="117"/>
    </location>
</feature>
<comment type="caution">
    <text evidence="13">The sequence shown here is derived from an EMBL/GenBank/DDBJ whole genome shotgun (WGS) entry which is preliminary data.</text>
</comment>
<evidence type="ECO:0000256" key="2">
    <source>
        <dbReference type="ARBA" id="ARBA00022490"/>
    </source>
</evidence>
<dbReference type="PANTHER" id="PTHR30349">
    <property type="entry name" value="PHAGE INTEGRASE-RELATED"/>
    <property type="match status" value="1"/>
</dbReference>
<dbReference type="Proteomes" id="UP000587880">
    <property type="component" value="Unassembled WGS sequence"/>
</dbReference>
<name>A0A1S8S9C2_CLOBE</name>
<evidence type="ECO:0000259" key="10">
    <source>
        <dbReference type="PROSITE" id="PS51898"/>
    </source>
</evidence>
<evidence type="ECO:0000313" key="12">
    <source>
        <dbReference type="EMBL" id="NMF05421.1"/>
    </source>
</evidence>
<keyword evidence="2" id="KW-0963">Cytoplasm</keyword>
<dbReference type="InterPro" id="IPR002104">
    <property type="entry name" value="Integrase_catalytic"/>
</dbReference>
<evidence type="ECO:0000256" key="9">
    <source>
        <dbReference type="PROSITE-ProRule" id="PRU01248"/>
    </source>
</evidence>
<dbReference type="Pfam" id="PF00589">
    <property type="entry name" value="Phage_integrase"/>
    <property type="match status" value="1"/>
</dbReference>
<dbReference type="AlphaFoldDB" id="A0A1S8S9C2"/>
<dbReference type="EMBL" id="LZZI01000009">
    <property type="protein sequence ID" value="OOM63678.1"/>
    <property type="molecule type" value="Genomic_DNA"/>
</dbReference>
<reference evidence="13 14" key="1">
    <citation type="submission" date="2016-05" db="EMBL/GenBank/DDBJ databases">
        <title>Microbial solvent formation.</title>
        <authorList>
            <person name="Poehlein A."/>
            <person name="Montoya Solano J.D."/>
            <person name="Flitsch S."/>
            <person name="Krabben P."/>
            <person name="Duerre P."/>
            <person name="Daniel R."/>
        </authorList>
    </citation>
    <scope>NUCLEOTIDE SEQUENCE [LARGE SCALE GENOMIC DNA]</scope>
    <source>
        <strain evidence="13 14">DSM 53</strain>
    </source>
</reference>
<dbReference type="GO" id="GO:0007059">
    <property type="term" value="P:chromosome segregation"/>
    <property type="evidence" value="ECO:0007669"/>
    <property type="project" value="UniProtKB-KW"/>
</dbReference>
<evidence type="ECO:0000256" key="4">
    <source>
        <dbReference type="ARBA" id="ARBA00022829"/>
    </source>
</evidence>
<keyword evidence="6 9" id="KW-0238">DNA-binding</keyword>
<dbReference type="InterPro" id="IPR010998">
    <property type="entry name" value="Integrase_recombinase_N"/>
</dbReference>
<protein>
    <submittedName>
        <fullName evidence="12">Tyrosine recombinase XerC</fullName>
    </submittedName>
    <submittedName>
        <fullName evidence="13">Tyrosine recombinase XerD</fullName>
    </submittedName>
</protein>